<feature type="transmembrane region" description="Helical" evidence="1">
    <location>
        <begin position="80"/>
        <end position="103"/>
    </location>
</feature>
<keyword evidence="1" id="KW-0812">Transmembrane</keyword>
<protein>
    <submittedName>
        <fullName evidence="2">Uncharacterized protein</fullName>
    </submittedName>
</protein>
<keyword evidence="1" id="KW-1133">Transmembrane helix</keyword>
<dbReference type="EMBL" id="JAKKPZ010000008">
    <property type="protein sequence ID" value="KAI1718316.1"/>
    <property type="molecule type" value="Genomic_DNA"/>
</dbReference>
<dbReference type="AlphaFoldDB" id="A0AAD4N629"/>
<dbReference type="Proteomes" id="UP001201812">
    <property type="component" value="Unassembled WGS sequence"/>
</dbReference>
<evidence type="ECO:0000313" key="2">
    <source>
        <dbReference type="EMBL" id="KAI1718316.1"/>
    </source>
</evidence>
<feature type="transmembrane region" description="Helical" evidence="1">
    <location>
        <begin position="49"/>
        <end position="68"/>
    </location>
</feature>
<comment type="caution">
    <text evidence="2">The sequence shown here is derived from an EMBL/GenBank/DDBJ whole genome shotgun (WGS) entry which is preliminary data.</text>
</comment>
<feature type="transmembrane region" description="Helical" evidence="1">
    <location>
        <begin position="24"/>
        <end position="43"/>
    </location>
</feature>
<proteinExistence type="predicted"/>
<keyword evidence="3" id="KW-1185">Reference proteome</keyword>
<organism evidence="2 3">
    <name type="scientific">Ditylenchus destructor</name>
    <dbReference type="NCBI Taxonomy" id="166010"/>
    <lineage>
        <taxon>Eukaryota</taxon>
        <taxon>Metazoa</taxon>
        <taxon>Ecdysozoa</taxon>
        <taxon>Nematoda</taxon>
        <taxon>Chromadorea</taxon>
        <taxon>Rhabditida</taxon>
        <taxon>Tylenchina</taxon>
        <taxon>Tylenchomorpha</taxon>
        <taxon>Sphaerularioidea</taxon>
        <taxon>Anguinidae</taxon>
        <taxon>Anguininae</taxon>
        <taxon>Ditylenchus</taxon>
    </lineage>
</organism>
<evidence type="ECO:0000256" key="1">
    <source>
        <dbReference type="SAM" id="Phobius"/>
    </source>
</evidence>
<accession>A0AAD4N629</accession>
<name>A0AAD4N629_9BILA</name>
<sequence length="179" mass="20926">MYSTSHRALDTSKWRCCGMHVEKGAFYIGLLGAALAATAAVIYFVSGSILMGIAAIVNLLIYLSILYAQKQGNPSYYLPFLIVNGLALLGHVAYCIYILLIYINMPYWYLEPMRDDWRRQGYFYNEYEFRNRLQNTLMFLGLFTLAYVLTAAFFYWVVWQAYQYMKERNRQTPPNTYRA</sequence>
<feature type="transmembrane region" description="Helical" evidence="1">
    <location>
        <begin position="137"/>
        <end position="158"/>
    </location>
</feature>
<reference evidence="2" key="1">
    <citation type="submission" date="2022-01" db="EMBL/GenBank/DDBJ databases">
        <title>Genome Sequence Resource for Two Populations of Ditylenchus destructor, the Migratory Endoparasitic Phytonematode.</title>
        <authorList>
            <person name="Zhang H."/>
            <person name="Lin R."/>
            <person name="Xie B."/>
        </authorList>
    </citation>
    <scope>NUCLEOTIDE SEQUENCE</scope>
    <source>
        <strain evidence="2">BazhouSP</strain>
    </source>
</reference>
<gene>
    <name evidence="2" type="ORF">DdX_06738</name>
</gene>
<evidence type="ECO:0000313" key="3">
    <source>
        <dbReference type="Proteomes" id="UP001201812"/>
    </source>
</evidence>
<keyword evidence="1" id="KW-0472">Membrane</keyword>